<accession>A0A7D5P3S6</accession>
<dbReference type="PIRSF" id="PIRSF034452">
    <property type="entry name" value="TIM-br_sig_trnsd"/>
    <property type="match status" value="1"/>
</dbReference>
<organism evidence="2 3">
    <name type="scientific">Halosimplex rubrum</name>
    <dbReference type="NCBI Taxonomy" id="869889"/>
    <lineage>
        <taxon>Archaea</taxon>
        <taxon>Methanobacteriati</taxon>
        <taxon>Methanobacteriota</taxon>
        <taxon>Stenosarchaea group</taxon>
        <taxon>Halobacteria</taxon>
        <taxon>Halobacteriales</taxon>
        <taxon>Haloarculaceae</taxon>
        <taxon>Halosimplex</taxon>
    </lineage>
</organism>
<keyword evidence="3" id="KW-1185">Reference proteome</keyword>
<dbReference type="InterPro" id="IPR009215">
    <property type="entry name" value="TIM-br_IGPS-like"/>
</dbReference>
<dbReference type="InterPro" id="IPR013785">
    <property type="entry name" value="Aldolase_TIM"/>
</dbReference>
<dbReference type="OrthoDB" id="316309at2157"/>
<dbReference type="EMBL" id="CP058910">
    <property type="protein sequence ID" value="QLH80017.1"/>
    <property type="molecule type" value="Genomic_DNA"/>
</dbReference>
<dbReference type="PANTHER" id="PTHR31862:SF1">
    <property type="entry name" value="UPF0261 DOMAIN PROTEIN (AFU_ORTHOLOGUE AFUA_1G10120)"/>
    <property type="match status" value="1"/>
</dbReference>
<reference evidence="2 3" key="1">
    <citation type="submission" date="2020-07" db="EMBL/GenBank/DDBJ databases">
        <title>Halosimplex pelagicum sp. nov. and Halosimplex rubrum sp. nov., isolated from salted brown alga Laminaria, and emended description of the genus Halosimplex.</title>
        <authorList>
            <person name="Cui H."/>
        </authorList>
    </citation>
    <scope>NUCLEOTIDE SEQUENCE [LARGE SCALE GENOMIC DNA]</scope>
    <source>
        <strain evidence="2 3">R27</strain>
    </source>
</reference>
<evidence type="ECO:0000313" key="2">
    <source>
        <dbReference type="EMBL" id="QLH80017.1"/>
    </source>
</evidence>
<dbReference type="AlphaFoldDB" id="A0A7D5P3S6"/>
<gene>
    <name evidence="2" type="ORF">HZS55_14680</name>
</gene>
<dbReference type="Gene3D" id="3.20.20.70">
    <property type="entry name" value="Aldolase class I"/>
    <property type="match status" value="1"/>
</dbReference>
<dbReference type="Gene3D" id="1.20.5.460">
    <property type="entry name" value="Single helix bin"/>
    <property type="match status" value="1"/>
</dbReference>
<dbReference type="InterPro" id="IPR015813">
    <property type="entry name" value="Pyrv/PenolPyrv_kinase-like_dom"/>
</dbReference>
<proteinExistence type="predicted"/>
<name>A0A7D5P3S6_9EURY</name>
<dbReference type="InterPro" id="IPR051353">
    <property type="entry name" value="Tobamovirus_resist_UPF0261"/>
</dbReference>
<feature type="domain" description="TIM-barrel" evidence="1">
    <location>
        <begin position="7"/>
        <end position="277"/>
    </location>
</feature>
<dbReference type="RefSeq" id="WP_179911885.1">
    <property type="nucleotide sequence ID" value="NZ_CP058910.1"/>
</dbReference>
<dbReference type="PANTHER" id="PTHR31862">
    <property type="entry name" value="UPF0261 DOMAIN PROTEIN (AFU_ORTHOLOGUE AFUA_1G10120)"/>
    <property type="match status" value="1"/>
</dbReference>
<evidence type="ECO:0000313" key="3">
    <source>
        <dbReference type="Proteomes" id="UP000509667"/>
    </source>
</evidence>
<dbReference type="GeneID" id="56079133"/>
<dbReference type="Pfam" id="PF09370">
    <property type="entry name" value="PEP_hydrolase"/>
    <property type="match status" value="1"/>
</dbReference>
<dbReference type="Proteomes" id="UP000509667">
    <property type="component" value="Chromosome"/>
</dbReference>
<sequence>MKFSRKEVMAKLQETVDAGDPIIGSGAGTGISAKFAERGGTDLIIIYNSGRYRMAGRGSHAGLLAYGDANEIVTEMAGEVIPVIEDTPVLAGVHGTDPFREMDVFLDEIERLGFSGVQNFPTHGLIDGKFGEELEDLGMGYDEEIKMIELASDQGLLTAPYVFDKEQARKMVRAGGDVIVAHLGLTRGGDIGNEEVSGLDTASERIQEIRNAAVDEADALDRDIFVISHGGALAEPEDIAYSMKKTTGVHGFFGASSVERLPTEVAIQKQVEEFKNID</sequence>
<dbReference type="SUPFAM" id="SSF51621">
    <property type="entry name" value="Phosphoenolpyruvate/pyruvate domain"/>
    <property type="match status" value="1"/>
</dbReference>
<dbReference type="GO" id="GO:0016787">
    <property type="term" value="F:hydrolase activity"/>
    <property type="evidence" value="ECO:0007669"/>
    <property type="project" value="UniProtKB-KW"/>
</dbReference>
<keyword evidence="2" id="KW-0378">Hydrolase</keyword>
<keyword evidence="2" id="KW-0670">Pyruvate</keyword>
<protein>
    <submittedName>
        <fullName evidence="2">Phosphoenolpyruvate hydrolase family protein</fullName>
    </submittedName>
</protein>
<evidence type="ECO:0000259" key="1">
    <source>
        <dbReference type="Pfam" id="PF09370"/>
    </source>
</evidence>
<dbReference type="KEGG" id="hrr:HZS55_14680"/>